<sequence length="241" mass="28183">MSSYPFNNSFTRQFRQELPVTFCAEEKPFQQIVLSTYGRRSEEEINALGKSLNDQIPDNAIISRLLSKLTQKDSRDAARLTAFVQETHNELRNHASSEPFTAQYYKHLIELLVSFQELVAEYDMNGQELLLGNLNACYFNETSFAVSQSVDSEEVATMHRIIEDYLYQVGEYYQYFHMLLQKEQEQGKDKSRVQVMSHVSYYLDTLITCTEKMIINMEITLDMLLEWETSLQNRESQVLFN</sequence>
<keyword evidence="2" id="KW-1185">Reference proteome</keyword>
<proteinExistence type="predicted"/>
<dbReference type="RefSeq" id="WP_081162897.1">
    <property type="nucleotide sequence ID" value="NZ_LWBP01000056.1"/>
</dbReference>
<dbReference type="EMBL" id="LWBP01000056">
    <property type="protein sequence ID" value="OQP66193.1"/>
    <property type="molecule type" value="Genomic_DNA"/>
</dbReference>
<dbReference type="Proteomes" id="UP000192276">
    <property type="component" value="Unassembled WGS sequence"/>
</dbReference>
<name>A0A1V9G6F3_9BACT</name>
<accession>A0A1V9G6F3</accession>
<organism evidence="1 2">
    <name type="scientific">Niastella populi</name>
    <dbReference type="NCBI Taxonomy" id="550983"/>
    <lineage>
        <taxon>Bacteria</taxon>
        <taxon>Pseudomonadati</taxon>
        <taxon>Bacteroidota</taxon>
        <taxon>Chitinophagia</taxon>
        <taxon>Chitinophagales</taxon>
        <taxon>Chitinophagaceae</taxon>
        <taxon>Niastella</taxon>
    </lineage>
</organism>
<comment type="caution">
    <text evidence="1">The sequence shown here is derived from an EMBL/GenBank/DDBJ whole genome shotgun (WGS) entry which is preliminary data.</text>
</comment>
<evidence type="ECO:0000313" key="1">
    <source>
        <dbReference type="EMBL" id="OQP66193.1"/>
    </source>
</evidence>
<gene>
    <name evidence="1" type="ORF">A4R26_13970</name>
</gene>
<dbReference type="AlphaFoldDB" id="A0A1V9G6F3"/>
<protein>
    <submittedName>
        <fullName evidence="1">Uncharacterized protein</fullName>
    </submittedName>
</protein>
<evidence type="ECO:0000313" key="2">
    <source>
        <dbReference type="Proteomes" id="UP000192276"/>
    </source>
</evidence>
<reference evidence="2" key="1">
    <citation type="submission" date="2016-04" db="EMBL/GenBank/DDBJ databases">
        <authorList>
            <person name="Chen L."/>
            <person name="Zhuang W."/>
            <person name="Wang G."/>
        </authorList>
    </citation>
    <scope>NUCLEOTIDE SEQUENCE [LARGE SCALE GENOMIC DNA]</scope>
    <source>
        <strain evidence="2">208</strain>
    </source>
</reference>
<dbReference type="OrthoDB" id="650244at2"/>